<sequence length="36" mass="4424">MYMFTHCFTVRKTWFGKSKCKKCISYCLLPRQNNIF</sequence>
<evidence type="ECO:0000313" key="1">
    <source>
        <dbReference type="EMBL" id="JAH92748.1"/>
    </source>
</evidence>
<protein>
    <submittedName>
        <fullName evidence="1">Uncharacterized protein</fullName>
    </submittedName>
</protein>
<name>A0A0E9WTG8_ANGAN</name>
<accession>A0A0E9WTG8</accession>
<reference evidence="1" key="1">
    <citation type="submission" date="2014-11" db="EMBL/GenBank/DDBJ databases">
        <authorList>
            <person name="Amaro Gonzalez C."/>
        </authorList>
    </citation>
    <scope>NUCLEOTIDE SEQUENCE</scope>
</reference>
<proteinExistence type="predicted"/>
<reference evidence="1" key="2">
    <citation type="journal article" date="2015" name="Fish Shellfish Immunol.">
        <title>Early steps in the European eel (Anguilla anguilla)-Vibrio vulnificus interaction in the gills: Role of the RtxA13 toxin.</title>
        <authorList>
            <person name="Callol A."/>
            <person name="Pajuelo D."/>
            <person name="Ebbesson L."/>
            <person name="Teles M."/>
            <person name="MacKenzie S."/>
            <person name="Amaro C."/>
        </authorList>
    </citation>
    <scope>NUCLEOTIDE SEQUENCE</scope>
</reference>
<dbReference type="AlphaFoldDB" id="A0A0E9WTG8"/>
<organism evidence="1">
    <name type="scientific">Anguilla anguilla</name>
    <name type="common">European freshwater eel</name>
    <name type="synonym">Muraena anguilla</name>
    <dbReference type="NCBI Taxonomy" id="7936"/>
    <lineage>
        <taxon>Eukaryota</taxon>
        <taxon>Metazoa</taxon>
        <taxon>Chordata</taxon>
        <taxon>Craniata</taxon>
        <taxon>Vertebrata</taxon>
        <taxon>Euteleostomi</taxon>
        <taxon>Actinopterygii</taxon>
        <taxon>Neopterygii</taxon>
        <taxon>Teleostei</taxon>
        <taxon>Anguilliformes</taxon>
        <taxon>Anguillidae</taxon>
        <taxon>Anguilla</taxon>
    </lineage>
</organism>
<dbReference type="EMBL" id="GBXM01015829">
    <property type="protein sequence ID" value="JAH92748.1"/>
    <property type="molecule type" value="Transcribed_RNA"/>
</dbReference>